<keyword evidence="2" id="KW-1185">Reference proteome</keyword>
<dbReference type="RefSeq" id="WP_099643338.1">
    <property type="nucleotide sequence ID" value="NZ_NKHF01000084.1"/>
</dbReference>
<dbReference type="InterPro" id="IPR016181">
    <property type="entry name" value="Acyl_CoA_acyltransferase"/>
</dbReference>
<dbReference type="Gene3D" id="3.40.630.30">
    <property type="match status" value="1"/>
</dbReference>
<reference evidence="2" key="1">
    <citation type="journal article" date="2019" name="Genome Announc.">
        <title>Draft Genome Sequence of Pseudoalteromonas piscicida Strain 36Y ROTHPW, an Hypersaline Seawater Isolate from the South Coast of Sonora, Mexico.</title>
        <authorList>
            <person name="Sanchez-Diaz R."/>
            <person name="Molina-Garza Z.J."/>
            <person name="Cruz-Suarez L.E."/>
            <person name="Selvin J."/>
            <person name="Kiran G.S."/>
            <person name="Ibarra-Gamez J.C."/>
            <person name="Gomez-Gil B."/>
            <person name="Galaviz-Silva L."/>
        </authorList>
    </citation>
    <scope>NUCLEOTIDE SEQUENCE [LARGE SCALE GENOMIC DNA]</scope>
    <source>
        <strain evidence="2">36Y_RITHPW</strain>
    </source>
</reference>
<protein>
    <recommendedName>
        <fullName evidence="3">N-acetyltransferase domain-containing protein</fullName>
    </recommendedName>
</protein>
<evidence type="ECO:0000313" key="1">
    <source>
        <dbReference type="EMBL" id="PCK30446.1"/>
    </source>
</evidence>
<accession>A0A2A5JLZ6</accession>
<dbReference type="EMBL" id="NKHF01000084">
    <property type="protein sequence ID" value="PCK30446.1"/>
    <property type="molecule type" value="Genomic_DNA"/>
</dbReference>
<sequence>MKKEIHEFNEQLNNYLKARFNYKRRVSKVTVLENKIDAWKKKVVLYIRYKPNYSPYLPNTLVLARIGFHQSRKGHGTDLLKFLKQQGAQYGIEHIAVEMVNENSKAFCKASGFEEIAKEVWSIPVAKLR</sequence>
<name>A0A2A5JLZ6_PSEO7</name>
<dbReference type="SUPFAM" id="SSF55729">
    <property type="entry name" value="Acyl-CoA N-acyltransferases (Nat)"/>
    <property type="match status" value="1"/>
</dbReference>
<gene>
    <name evidence="1" type="ORF">CEX98_17630</name>
</gene>
<dbReference type="OrthoDB" id="6986781at2"/>
<comment type="caution">
    <text evidence="1">The sequence shown here is derived from an EMBL/GenBank/DDBJ whole genome shotgun (WGS) entry which is preliminary data.</text>
</comment>
<organism evidence="1 2">
    <name type="scientific">Pseudoalteromonas piscicida</name>
    <dbReference type="NCBI Taxonomy" id="43662"/>
    <lineage>
        <taxon>Bacteria</taxon>
        <taxon>Pseudomonadati</taxon>
        <taxon>Pseudomonadota</taxon>
        <taxon>Gammaproteobacteria</taxon>
        <taxon>Alteromonadales</taxon>
        <taxon>Pseudoalteromonadaceae</taxon>
        <taxon>Pseudoalteromonas</taxon>
    </lineage>
</organism>
<evidence type="ECO:0000313" key="2">
    <source>
        <dbReference type="Proteomes" id="UP000228621"/>
    </source>
</evidence>
<evidence type="ECO:0008006" key="3">
    <source>
        <dbReference type="Google" id="ProtNLM"/>
    </source>
</evidence>
<dbReference type="AlphaFoldDB" id="A0A2A5JLZ6"/>
<proteinExistence type="predicted"/>
<dbReference type="Proteomes" id="UP000228621">
    <property type="component" value="Unassembled WGS sequence"/>
</dbReference>